<gene>
    <name evidence="1" type="ORF">CEXT_339321</name>
</gene>
<protein>
    <submittedName>
        <fullName evidence="1">Uncharacterized protein</fullName>
    </submittedName>
</protein>
<dbReference type="EMBL" id="BPLR01011583">
    <property type="protein sequence ID" value="GIY47463.1"/>
    <property type="molecule type" value="Genomic_DNA"/>
</dbReference>
<reference evidence="1 2" key="1">
    <citation type="submission" date="2021-06" db="EMBL/GenBank/DDBJ databases">
        <title>Caerostris extrusa draft genome.</title>
        <authorList>
            <person name="Kono N."/>
            <person name="Arakawa K."/>
        </authorList>
    </citation>
    <scope>NUCLEOTIDE SEQUENCE [LARGE SCALE GENOMIC DNA]</scope>
</reference>
<dbReference type="AlphaFoldDB" id="A0AAV4TTJ7"/>
<comment type="caution">
    <text evidence="1">The sequence shown here is derived from an EMBL/GenBank/DDBJ whole genome shotgun (WGS) entry which is preliminary data.</text>
</comment>
<organism evidence="1 2">
    <name type="scientific">Caerostris extrusa</name>
    <name type="common">Bark spider</name>
    <name type="synonym">Caerostris bankana</name>
    <dbReference type="NCBI Taxonomy" id="172846"/>
    <lineage>
        <taxon>Eukaryota</taxon>
        <taxon>Metazoa</taxon>
        <taxon>Ecdysozoa</taxon>
        <taxon>Arthropoda</taxon>
        <taxon>Chelicerata</taxon>
        <taxon>Arachnida</taxon>
        <taxon>Araneae</taxon>
        <taxon>Araneomorphae</taxon>
        <taxon>Entelegynae</taxon>
        <taxon>Araneoidea</taxon>
        <taxon>Araneidae</taxon>
        <taxon>Caerostris</taxon>
    </lineage>
</organism>
<dbReference type="Proteomes" id="UP001054945">
    <property type="component" value="Unassembled WGS sequence"/>
</dbReference>
<accession>A0AAV4TTJ7</accession>
<evidence type="ECO:0000313" key="2">
    <source>
        <dbReference type="Proteomes" id="UP001054945"/>
    </source>
</evidence>
<evidence type="ECO:0000313" key="1">
    <source>
        <dbReference type="EMBL" id="GIY47463.1"/>
    </source>
</evidence>
<name>A0AAV4TTJ7_CAEEX</name>
<keyword evidence="2" id="KW-1185">Reference proteome</keyword>
<sequence length="178" mass="20514">MKVVFSVAKSWVRVRRDPDSCRRRGGGPLTLCRNQKLSECIERSDWDRSLREVIDDDELSHQRSYRALGPGFQVRRLNRIIFRKRVAGALDLAQGSTASLTHRNIGEVPAPITQSGCPNENSSGCIMLEWWCSQLGLRRDTDENKRKKFHAPLNMFRFSSDLKKQRLKSARQISTYHV</sequence>
<proteinExistence type="predicted"/>